<feature type="region of interest" description="Disordered" evidence="1">
    <location>
        <begin position="33"/>
        <end position="52"/>
    </location>
</feature>
<feature type="non-terminal residue" evidence="2">
    <location>
        <position position="1"/>
    </location>
</feature>
<accession>A0A0B6Y4A7</accession>
<dbReference type="AlphaFoldDB" id="A0A0B6Y4A7"/>
<feature type="compositionally biased region" description="Polar residues" evidence="1">
    <location>
        <begin position="57"/>
        <end position="87"/>
    </location>
</feature>
<name>A0A0B6Y4A7_9EUPU</name>
<reference evidence="2" key="1">
    <citation type="submission" date="2014-12" db="EMBL/GenBank/DDBJ databases">
        <title>Insight into the proteome of Arion vulgaris.</title>
        <authorList>
            <person name="Aradska J."/>
            <person name="Bulat T."/>
            <person name="Smidak R."/>
            <person name="Sarate P."/>
            <person name="Gangsoo J."/>
            <person name="Sialana F."/>
            <person name="Bilban M."/>
            <person name="Lubec G."/>
        </authorList>
    </citation>
    <scope>NUCLEOTIDE SEQUENCE</scope>
    <source>
        <tissue evidence="2">Skin</tissue>
    </source>
</reference>
<proteinExistence type="predicted"/>
<feature type="region of interest" description="Disordered" evidence="1">
    <location>
        <begin position="57"/>
        <end position="91"/>
    </location>
</feature>
<gene>
    <name evidence="2" type="primary">ORF12634</name>
</gene>
<feature type="non-terminal residue" evidence="2">
    <location>
        <position position="143"/>
    </location>
</feature>
<organism evidence="2">
    <name type="scientific">Arion vulgaris</name>
    <dbReference type="NCBI Taxonomy" id="1028688"/>
    <lineage>
        <taxon>Eukaryota</taxon>
        <taxon>Metazoa</taxon>
        <taxon>Spiralia</taxon>
        <taxon>Lophotrochozoa</taxon>
        <taxon>Mollusca</taxon>
        <taxon>Gastropoda</taxon>
        <taxon>Heterobranchia</taxon>
        <taxon>Euthyneura</taxon>
        <taxon>Panpulmonata</taxon>
        <taxon>Eupulmonata</taxon>
        <taxon>Stylommatophora</taxon>
        <taxon>Helicina</taxon>
        <taxon>Arionoidea</taxon>
        <taxon>Arionidae</taxon>
        <taxon>Arion</taxon>
    </lineage>
</organism>
<evidence type="ECO:0000256" key="1">
    <source>
        <dbReference type="SAM" id="MobiDB-lite"/>
    </source>
</evidence>
<evidence type="ECO:0000313" key="2">
    <source>
        <dbReference type="EMBL" id="CEK51147.1"/>
    </source>
</evidence>
<dbReference type="EMBL" id="HACG01004282">
    <property type="protein sequence ID" value="CEK51147.1"/>
    <property type="molecule type" value="Transcribed_RNA"/>
</dbReference>
<feature type="compositionally biased region" description="Polar residues" evidence="1">
    <location>
        <begin position="37"/>
        <end position="52"/>
    </location>
</feature>
<sequence>YHQQSFQRQLSAPVYSSVATNQPVNVLRELQPLVPSPKTQSSDKTCTTSNSSVSNILLSTGSGNKHTHLSRTSNSFQKSGSITSPNSDRPCPCCDKSPAVIAGKDLLSPSQKMNKFTCETSSSKLKTSECMLVPTKAKARRSL</sequence>
<protein>
    <submittedName>
        <fullName evidence="2">Uncharacterized protein</fullName>
    </submittedName>
</protein>